<comment type="caution">
    <text evidence="1">The sequence shown here is derived from an EMBL/GenBank/DDBJ whole genome shotgun (WGS) entry which is preliminary data.</text>
</comment>
<dbReference type="Gene3D" id="3.80.10.10">
    <property type="entry name" value="Ribonuclease Inhibitor"/>
    <property type="match status" value="1"/>
</dbReference>
<accession>A0AAW0DYB1</accession>
<reference evidence="1 2" key="1">
    <citation type="submission" date="2024-01" db="EMBL/GenBank/DDBJ databases">
        <title>A draft genome for a cacao thread blight-causing isolate of Paramarasmius palmivorus.</title>
        <authorList>
            <person name="Baruah I.K."/>
            <person name="Bukari Y."/>
            <person name="Amoako-Attah I."/>
            <person name="Meinhardt L.W."/>
            <person name="Bailey B.A."/>
            <person name="Cohen S.P."/>
        </authorList>
    </citation>
    <scope>NUCLEOTIDE SEQUENCE [LARGE SCALE GENOMIC DNA]</scope>
    <source>
        <strain evidence="1 2">GH-12</strain>
    </source>
</reference>
<keyword evidence="2" id="KW-1185">Reference proteome</keyword>
<gene>
    <name evidence="1" type="ORF">VNI00_002896</name>
</gene>
<organism evidence="1 2">
    <name type="scientific">Paramarasmius palmivorus</name>
    <dbReference type="NCBI Taxonomy" id="297713"/>
    <lineage>
        <taxon>Eukaryota</taxon>
        <taxon>Fungi</taxon>
        <taxon>Dikarya</taxon>
        <taxon>Basidiomycota</taxon>
        <taxon>Agaricomycotina</taxon>
        <taxon>Agaricomycetes</taxon>
        <taxon>Agaricomycetidae</taxon>
        <taxon>Agaricales</taxon>
        <taxon>Marasmiineae</taxon>
        <taxon>Marasmiaceae</taxon>
        <taxon>Paramarasmius</taxon>
    </lineage>
</organism>
<dbReference type="PANTHER" id="PTHR38926">
    <property type="entry name" value="F-BOX DOMAIN CONTAINING PROTEIN, EXPRESSED"/>
    <property type="match status" value="1"/>
</dbReference>
<name>A0AAW0DYB1_9AGAR</name>
<evidence type="ECO:0008006" key="3">
    <source>
        <dbReference type="Google" id="ProtNLM"/>
    </source>
</evidence>
<evidence type="ECO:0000313" key="1">
    <source>
        <dbReference type="EMBL" id="KAK7056342.1"/>
    </source>
</evidence>
<protein>
    <recommendedName>
        <fullName evidence="3">F-box domain-containing protein</fullName>
    </recommendedName>
</protein>
<sequence length="508" mass="57436">MTSSVQPPSLALAKLHASNASPSAIEKTTCCSELIAIESRIATLEHNITESLKGIDVMQEEQSRLTDYARIYQNILHPIRSLPADVLREIFLVCLECKGSDIMNPALDIPKNVLDPRLPPWNLSQVCRAWRRITLETPLLWTVLRLAITKTGSSKRRSSAARLLTTFLSRSRNLPLSVDLSSSQPVGSDNLLLFTLCSHSYRWERLRVTFVPMTGDLVEGMTSLVKSEVPILHSLYFDVQASFGRQRIVDAFEDAPNLRNITVPGLSPSLLANIRVPWPQLTQFHRLAIPFRVSTTHCDHLSRMPDLLVYTDKDFVCPPGPAIHLPHLEELNITLSLSNPTTAPVAMNRLQMGEKFTELRVYLTCPDDKESLTQFLFRWGGNLRSLSLRGPAFTDSEIVEMLGHLKALEHLSLYTMTPQAELLKALGEQTQGQWFLPRLQHLSFFGHPRFRQGMIVEMLNARLGSSNRLLDIGLPVSEQLFVEDAEALRAQGIKIWYTRPEWWIAIRH</sequence>
<dbReference type="InterPro" id="IPR032675">
    <property type="entry name" value="LRR_dom_sf"/>
</dbReference>
<evidence type="ECO:0000313" key="2">
    <source>
        <dbReference type="Proteomes" id="UP001383192"/>
    </source>
</evidence>
<proteinExistence type="predicted"/>
<dbReference type="PANTHER" id="PTHR38926:SF5">
    <property type="entry name" value="F-BOX AND LEUCINE-RICH REPEAT PROTEIN 6"/>
    <property type="match status" value="1"/>
</dbReference>
<dbReference type="SUPFAM" id="SSF52047">
    <property type="entry name" value="RNI-like"/>
    <property type="match status" value="1"/>
</dbReference>
<dbReference type="AlphaFoldDB" id="A0AAW0DYB1"/>
<dbReference type="EMBL" id="JAYKXP010000007">
    <property type="protein sequence ID" value="KAK7056342.1"/>
    <property type="molecule type" value="Genomic_DNA"/>
</dbReference>
<dbReference type="Proteomes" id="UP001383192">
    <property type="component" value="Unassembled WGS sequence"/>
</dbReference>